<feature type="compositionally biased region" description="Pro residues" evidence="2">
    <location>
        <begin position="22"/>
        <end position="34"/>
    </location>
</feature>
<dbReference type="AlphaFoldDB" id="A0A9W7E2V3"/>
<proteinExistence type="predicted"/>
<name>A0A9W7E2V3_9STRA</name>
<dbReference type="OrthoDB" id="10663314at2759"/>
<feature type="compositionally biased region" description="Polar residues" evidence="2">
    <location>
        <begin position="383"/>
        <end position="400"/>
    </location>
</feature>
<feature type="compositionally biased region" description="Basic and acidic residues" evidence="2">
    <location>
        <begin position="135"/>
        <end position="147"/>
    </location>
</feature>
<organism evidence="3 4">
    <name type="scientific">Triparma strigata</name>
    <dbReference type="NCBI Taxonomy" id="1606541"/>
    <lineage>
        <taxon>Eukaryota</taxon>
        <taxon>Sar</taxon>
        <taxon>Stramenopiles</taxon>
        <taxon>Ochrophyta</taxon>
        <taxon>Bolidophyceae</taxon>
        <taxon>Parmales</taxon>
        <taxon>Triparmaceae</taxon>
        <taxon>Triparma</taxon>
    </lineage>
</organism>
<sequence>MTMKPSSPSLPPPPSSVSSPSGLPPPSGPPPPGLQNPTLSPPQKTARALNFQAAPSLSQLLPNFQPRDSRRRSTLSLTTSGPKIPVRQTNKSTANRIISHQPAPPGRLERTMKPKRMTVTGAGQNEEELPIYERAAQRQKDSQAKVEKLRREKFENEMKLQRAPRISVLSKKLNGASQSTIAERMEKLETSKKKKMAKLIEEKEAKEMAEMTGKPTLVSSGRKQKEMEVYTKKEVKEAVVVKPTVSDAFQERQAATLKKKEDKIKEELEKKKIEEMKECNFSPKIPDSKQILEAAKKKKEAALIALIQEEALKSPDKSKANQELYALALSGDIHARLAVEASEKKRREKEMQDSELQRIKKLASPNLEKNLDQLSPKGRETNAKTNPKASPVVSSPQNVDKVSPKAVKKASPVSEKKVTPDGKSPTTKRASKWGSVKTEMVDKPKEEKRKSKWFGSKK</sequence>
<protein>
    <submittedName>
        <fullName evidence="3">Uncharacterized protein</fullName>
    </submittedName>
</protein>
<feature type="coiled-coil region" evidence="1">
    <location>
        <begin position="250"/>
        <end position="309"/>
    </location>
</feature>
<feature type="region of interest" description="Disordered" evidence="2">
    <location>
        <begin position="1"/>
        <end position="147"/>
    </location>
</feature>
<dbReference type="Proteomes" id="UP001165085">
    <property type="component" value="Unassembled WGS sequence"/>
</dbReference>
<reference evidence="4" key="1">
    <citation type="journal article" date="2023" name="Commun. Biol.">
        <title>Genome analysis of Parmales, the sister group of diatoms, reveals the evolutionary specialization of diatoms from phago-mixotrophs to photoautotrophs.</title>
        <authorList>
            <person name="Ban H."/>
            <person name="Sato S."/>
            <person name="Yoshikawa S."/>
            <person name="Yamada K."/>
            <person name="Nakamura Y."/>
            <person name="Ichinomiya M."/>
            <person name="Sato N."/>
            <person name="Blanc-Mathieu R."/>
            <person name="Endo H."/>
            <person name="Kuwata A."/>
            <person name="Ogata H."/>
        </authorList>
    </citation>
    <scope>NUCLEOTIDE SEQUENCE [LARGE SCALE GENOMIC DNA]</scope>
    <source>
        <strain evidence="4">NIES 3701</strain>
    </source>
</reference>
<evidence type="ECO:0000256" key="2">
    <source>
        <dbReference type="SAM" id="MobiDB-lite"/>
    </source>
</evidence>
<evidence type="ECO:0000313" key="4">
    <source>
        <dbReference type="Proteomes" id="UP001165085"/>
    </source>
</evidence>
<feature type="compositionally biased region" description="Basic and acidic residues" evidence="2">
    <location>
        <begin position="439"/>
        <end position="449"/>
    </location>
</feature>
<evidence type="ECO:0000313" key="3">
    <source>
        <dbReference type="EMBL" id="GMH66049.1"/>
    </source>
</evidence>
<keyword evidence="1" id="KW-0175">Coiled coil</keyword>
<feature type="region of interest" description="Disordered" evidence="2">
    <location>
        <begin position="204"/>
        <end position="226"/>
    </location>
</feature>
<evidence type="ECO:0000256" key="1">
    <source>
        <dbReference type="SAM" id="Coils"/>
    </source>
</evidence>
<gene>
    <name evidence="3" type="ORF">TrST_g10192</name>
</gene>
<comment type="caution">
    <text evidence="3">The sequence shown here is derived from an EMBL/GenBank/DDBJ whole genome shotgun (WGS) entry which is preliminary data.</text>
</comment>
<feature type="compositionally biased region" description="Basic and acidic residues" evidence="2">
    <location>
        <begin position="340"/>
        <end position="358"/>
    </location>
</feature>
<feature type="compositionally biased region" description="Polar residues" evidence="2">
    <location>
        <begin position="53"/>
        <end position="62"/>
    </location>
</feature>
<accession>A0A9W7E2V3</accession>
<dbReference type="EMBL" id="BRXY01000105">
    <property type="protein sequence ID" value="GMH66049.1"/>
    <property type="molecule type" value="Genomic_DNA"/>
</dbReference>
<feature type="compositionally biased region" description="Polar residues" evidence="2">
    <location>
        <begin position="87"/>
        <end position="98"/>
    </location>
</feature>
<keyword evidence="4" id="KW-1185">Reference proteome</keyword>
<feature type="region of interest" description="Disordered" evidence="2">
    <location>
        <begin position="340"/>
        <end position="458"/>
    </location>
</feature>